<dbReference type="Proteomes" id="UP000095283">
    <property type="component" value="Unplaced"/>
</dbReference>
<accession>A0A1I7WIJ7</accession>
<evidence type="ECO:0000256" key="1">
    <source>
        <dbReference type="SAM" id="Phobius"/>
    </source>
</evidence>
<reference evidence="3" key="1">
    <citation type="submission" date="2016-11" db="UniProtKB">
        <authorList>
            <consortium name="WormBaseParasite"/>
        </authorList>
    </citation>
    <scope>IDENTIFICATION</scope>
</reference>
<evidence type="ECO:0000313" key="3">
    <source>
        <dbReference type="WBParaSite" id="Hba_04835"/>
    </source>
</evidence>
<feature type="transmembrane region" description="Helical" evidence="1">
    <location>
        <begin position="12"/>
        <end position="31"/>
    </location>
</feature>
<sequence length="47" mass="5534">MKNFLTIATLEQLYNLVSSTFFLNILIRQFLFIRTSHICRSNLEPSV</sequence>
<keyword evidence="1" id="KW-1133">Transmembrane helix</keyword>
<keyword evidence="1" id="KW-0472">Membrane</keyword>
<protein>
    <submittedName>
        <fullName evidence="3">Uncharacterized protein</fullName>
    </submittedName>
</protein>
<organism evidence="2 3">
    <name type="scientific">Heterorhabditis bacteriophora</name>
    <name type="common">Entomopathogenic nematode worm</name>
    <dbReference type="NCBI Taxonomy" id="37862"/>
    <lineage>
        <taxon>Eukaryota</taxon>
        <taxon>Metazoa</taxon>
        <taxon>Ecdysozoa</taxon>
        <taxon>Nematoda</taxon>
        <taxon>Chromadorea</taxon>
        <taxon>Rhabditida</taxon>
        <taxon>Rhabditina</taxon>
        <taxon>Rhabditomorpha</taxon>
        <taxon>Strongyloidea</taxon>
        <taxon>Heterorhabditidae</taxon>
        <taxon>Heterorhabditis</taxon>
    </lineage>
</organism>
<name>A0A1I7WIJ7_HETBA</name>
<evidence type="ECO:0000313" key="2">
    <source>
        <dbReference type="Proteomes" id="UP000095283"/>
    </source>
</evidence>
<keyword evidence="1" id="KW-0812">Transmembrane</keyword>
<keyword evidence="2" id="KW-1185">Reference proteome</keyword>
<dbReference type="AlphaFoldDB" id="A0A1I7WIJ7"/>
<dbReference type="WBParaSite" id="Hba_04835">
    <property type="protein sequence ID" value="Hba_04835"/>
    <property type="gene ID" value="Hba_04835"/>
</dbReference>
<proteinExistence type="predicted"/>